<evidence type="ECO:0000313" key="2">
    <source>
        <dbReference type="Proteomes" id="UP000237056"/>
    </source>
</evidence>
<keyword evidence="2" id="KW-1185">Reference proteome</keyword>
<dbReference type="EMBL" id="PQNY01000002">
    <property type="protein sequence ID" value="POS02887.1"/>
    <property type="molecule type" value="Genomic_DNA"/>
</dbReference>
<accession>A0A2S4NB12</accession>
<sequence>MKVIIHPQYQLFEKEIINLARNYHNQGKILVEGARNSIKIHELNQEEVTLKFFKKLGFFKAIIYTFFRESKAKRSFNYANYLIDHQIKTPFPIAYIEEKNSLGLLSNSYYISAYIPYDFTIRELIHDPFFKDRKTIIEQFTAFTYSMHEANVNFLDHSPGNTLIVKKENQQYDFYLIDLNRMKFEKMSWYKRMDNFKKMWLSKQMLKIVATTYAQLSHQSIESLQQILFKTSGDFKRKINKKKWLKRKMKHLKK</sequence>
<keyword evidence="1" id="KW-0808">Transferase</keyword>
<gene>
    <name evidence="1" type="ORF">Q361_102200</name>
</gene>
<keyword evidence="1" id="KW-0418">Kinase</keyword>
<comment type="caution">
    <text evidence="1">The sequence shown here is derived from an EMBL/GenBank/DDBJ whole genome shotgun (WGS) entry which is preliminary data.</text>
</comment>
<reference evidence="1 2" key="1">
    <citation type="submission" date="2018-01" db="EMBL/GenBank/DDBJ databases">
        <title>Genomic Encyclopedia of Type Strains, Phase I: the one thousand microbial genomes (KMG-I) project.</title>
        <authorList>
            <person name="Goeker M."/>
        </authorList>
    </citation>
    <scope>NUCLEOTIDE SEQUENCE [LARGE SCALE GENOMIC DNA]</scope>
    <source>
        <strain evidence="1 2">DSM 17960</strain>
    </source>
</reference>
<name>A0A2S4NB12_9FLAO</name>
<dbReference type="Pfam" id="PF06293">
    <property type="entry name" value="Kdo"/>
    <property type="match status" value="1"/>
</dbReference>
<evidence type="ECO:0000313" key="1">
    <source>
        <dbReference type="EMBL" id="POS02887.1"/>
    </source>
</evidence>
<organism evidence="1 2">
    <name type="scientific">Flavobacterium croceum DSM 17960</name>
    <dbReference type="NCBI Taxonomy" id="1121886"/>
    <lineage>
        <taxon>Bacteria</taxon>
        <taxon>Pseudomonadati</taxon>
        <taxon>Bacteroidota</taxon>
        <taxon>Flavobacteriia</taxon>
        <taxon>Flavobacteriales</taxon>
        <taxon>Flavobacteriaceae</taxon>
        <taxon>Flavobacterium</taxon>
    </lineage>
</organism>
<dbReference type="OrthoDB" id="9773772at2"/>
<protein>
    <submittedName>
        <fullName evidence="1">Lipopolysaccharide kinase (Kdo/WaaP) family protein</fullName>
    </submittedName>
</protein>
<dbReference type="AlphaFoldDB" id="A0A2S4NB12"/>
<dbReference type="GO" id="GO:0016301">
    <property type="term" value="F:kinase activity"/>
    <property type="evidence" value="ECO:0007669"/>
    <property type="project" value="UniProtKB-KW"/>
</dbReference>
<dbReference type="Proteomes" id="UP000237056">
    <property type="component" value="Unassembled WGS sequence"/>
</dbReference>
<proteinExistence type="predicted"/>
<dbReference type="RefSeq" id="WP_103725157.1">
    <property type="nucleotide sequence ID" value="NZ_PQNY01000002.1"/>
</dbReference>